<proteinExistence type="predicted"/>
<sequence>VTGKTKNEKKYDGTVSYGKISIKYQNQILTSEDMFIYCKENLSNKIKFFHTINEEIEASARKLIQRLSKSLQIPGTRKYHKFVPINEMRINAFEISLDEKVLKQNTQKTENAKNSLHPVVLPHNGVFLLSVNTKS</sequence>
<keyword evidence="2" id="KW-1185">Reference proteome</keyword>
<evidence type="ECO:0000313" key="2">
    <source>
        <dbReference type="Proteomes" id="UP001497623"/>
    </source>
</evidence>
<accession>A0AAV2RP29</accession>
<gene>
    <name evidence="1" type="ORF">MNOR_LOCUS26396</name>
</gene>
<feature type="non-terminal residue" evidence="1">
    <location>
        <position position="1"/>
    </location>
</feature>
<dbReference type="AlphaFoldDB" id="A0AAV2RP29"/>
<name>A0AAV2RP29_MEGNR</name>
<dbReference type="EMBL" id="CAXKWB010026322">
    <property type="protein sequence ID" value="CAL4129981.1"/>
    <property type="molecule type" value="Genomic_DNA"/>
</dbReference>
<organism evidence="1 2">
    <name type="scientific">Meganyctiphanes norvegica</name>
    <name type="common">Northern krill</name>
    <name type="synonym">Thysanopoda norvegica</name>
    <dbReference type="NCBI Taxonomy" id="48144"/>
    <lineage>
        <taxon>Eukaryota</taxon>
        <taxon>Metazoa</taxon>
        <taxon>Ecdysozoa</taxon>
        <taxon>Arthropoda</taxon>
        <taxon>Crustacea</taxon>
        <taxon>Multicrustacea</taxon>
        <taxon>Malacostraca</taxon>
        <taxon>Eumalacostraca</taxon>
        <taxon>Eucarida</taxon>
        <taxon>Euphausiacea</taxon>
        <taxon>Euphausiidae</taxon>
        <taxon>Meganyctiphanes</taxon>
    </lineage>
</organism>
<dbReference type="Proteomes" id="UP001497623">
    <property type="component" value="Unassembled WGS sequence"/>
</dbReference>
<reference evidence="1 2" key="1">
    <citation type="submission" date="2024-05" db="EMBL/GenBank/DDBJ databases">
        <authorList>
            <person name="Wallberg A."/>
        </authorList>
    </citation>
    <scope>NUCLEOTIDE SEQUENCE [LARGE SCALE GENOMIC DNA]</scope>
</reference>
<protein>
    <submittedName>
        <fullName evidence="1">Uncharacterized protein</fullName>
    </submittedName>
</protein>
<comment type="caution">
    <text evidence="1">The sequence shown here is derived from an EMBL/GenBank/DDBJ whole genome shotgun (WGS) entry which is preliminary data.</text>
</comment>
<evidence type="ECO:0000313" key="1">
    <source>
        <dbReference type="EMBL" id="CAL4129981.1"/>
    </source>
</evidence>